<dbReference type="InterPro" id="IPR036876">
    <property type="entry name" value="UVR_dom_sf"/>
</dbReference>
<protein>
    <recommendedName>
        <fullName evidence="3">UvrABC system protein B</fullName>
    </recommendedName>
</protein>
<accession>A0A9D1KJ62</accession>
<comment type="subunit">
    <text evidence="2">Forms a heterotetramer with UvrA during the search for lesions. Interacts with UvrC in an incision complex.</text>
</comment>
<dbReference type="InterPro" id="IPR027417">
    <property type="entry name" value="P-loop_NTPase"/>
</dbReference>
<reference evidence="6" key="2">
    <citation type="journal article" date="2021" name="PeerJ">
        <title>Extensive microbial diversity within the chicken gut microbiome revealed by metagenomics and culture.</title>
        <authorList>
            <person name="Gilroy R."/>
            <person name="Ravi A."/>
            <person name="Getino M."/>
            <person name="Pursley I."/>
            <person name="Horton D.L."/>
            <person name="Alikhan N.F."/>
            <person name="Baker D."/>
            <person name="Gharbi K."/>
            <person name="Hall N."/>
            <person name="Watson M."/>
            <person name="Adriaenssens E.M."/>
            <person name="Foster-Nyarko E."/>
            <person name="Jarju S."/>
            <person name="Secka A."/>
            <person name="Antonio M."/>
            <person name="Oren A."/>
            <person name="Chaudhuri R.R."/>
            <person name="La Ragione R."/>
            <person name="Hildebrand F."/>
            <person name="Pallen M.J."/>
        </authorList>
    </citation>
    <scope>NUCLEOTIDE SEQUENCE</scope>
    <source>
        <strain evidence="6">ChiW17-6978</strain>
    </source>
</reference>
<evidence type="ECO:0000256" key="1">
    <source>
        <dbReference type="ARBA" id="ARBA00008533"/>
    </source>
</evidence>
<evidence type="ECO:0000259" key="4">
    <source>
        <dbReference type="PROSITE" id="PS50151"/>
    </source>
</evidence>
<dbReference type="GO" id="GO:0006289">
    <property type="term" value="P:nucleotide-excision repair"/>
    <property type="evidence" value="ECO:0007669"/>
    <property type="project" value="InterPro"/>
</dbReference>
<dbReference type="GO" id="GO:0009380">
    <property type="term" value="C:excinuclease repair complex"/>
    <property type="evidence" value="ECO:0007669"/>
    <property type="project" value="InterPro"/>
</dbReference>
<dbReference type="Gene3D" id="3.40.50.300">
    <property type="entry name" value="P-loop containing nucleotide triphosphate hydrolases"/>
    <property type="match status" value="1"/>
</dbReference>
<comment type="caution">
    <text evidence="6">The sequence shown here is derived from an EMBL/GenBank/DDBJ whole genome shotgun (WGS) entry which is preliminary data.</text>
</comment>
<dbReference type="PROSITE" id="PS50151">
    <property type="entry name" value="UVR"/>
    <property type="match status" value="1"/>
</dbReference>
<dbReference type="PANTHER" id="PTHR24029:SF0">
    <property type="entry name" value="UVRABC SYSTEM PROTEIN B"/>
    <property type="match status" value="1"/>
</dbReference>
<dbReference type="Pfam" id="PF02151">
    <property type="entry name" value="UVR"/>
    <property type="match status" value="1"/>
</dbReference>
<dbReference type="Pfam" id="PF12344">
    <property type="entry name" value="UvrB"/>
    <property type="match status" value="1"/>
</dbReference>
<dbReference type="Proteomes" id="UP000886758">
    <property type="component" value="Unassembled WGS sequence"/>
</dbReference>
<comment type="similarity">
    <text evidence="1">Belongs to the UvrB family.</text>
</comment>
<feature type="domain" description="UVR" evidence="4">
    <location>
        <begin position="109"/>
        <end position="144"/>
    </location>
</feature>
<dbReference type="InterPro" id="IPR001943">
    <property type="entry name" value="UVR_dom"/>
</dbReference>
<dbReference type="SUPFAM" id="SSF52540">
    <property type="entry name" value="P-loop containing nucleoside triphosphate hydrolases"/>
    <property type="match status" value="1"/>
</dbReference>
<dbReference type="PROSITE" id="PS51194">
    <property type="entry name" value="HELICASE_CTER"/>
    <property type="match status" value="1"/>
</dbReference>
<dbReference type="InterPro" id="IPR024759">
    <property type="entry name" value="UvrB_YAD/RRR_dom"/>
</dbReference>
<dbReference type="GO" id="GO:0003677">
    <property type="term" value="F:DNA binding"/>
    <property type="evidence" value="ECO:0007669"/>
    <property type="project" value="InterPro"/>
</dbReference>
<sequence length="145" mass="16653">EVSLVCILDADKQGFLRSTRSLIQTIGRAARNAFGKVIMYADTISPSMKEAIDETNRRREIQMRYNEVHGIIPQTIKKELPQTVTVKKVDSKEDVSKKQRQKMSKEEKMALIGELEEEMRAYAKDLNFEMAAQIRDCIMELKASK</sequence>
<dbReference type="InterPro" id="IPR004807">
    <property type="entry name" value="UvrB"/>
</dbReference>
<gene>
    <name evidence="6" type="ORF">IAD46_04105</name>
</gene>
<evidence type="ECO:0000256" key="3">
    <source>
        <dbReference type="ARBA" id="ARBA00029504"/>
    </source>
</evidence>
<dbReference type="Gene3D" id="4.10.860.10">
    <property type="entry name" value="UVR domain"/>
    <property type="match status" value="1"/>
</dbReference>
<dbReference type="PANTHER" id="PTHR24029">
    <property type="entry name" value="UVRABC SYSTEM PROTEIN B"/>
    <property type="match status" value="1"/>
</dbReference>
<organism evidence="6 7">
    <name type="scientific">Candidatus Pelethenecus faecipullorum</name>
    <dbReference type="NCBI Taxonomy" id="2840900"/>
    <lineage>
        <taxon>Bacteria</taxon>
        <taxon>Bacillati</taxon>
        <taxon>Mycoplasmatota</taxon>
        <taxon>Mollicutes</taxon>
        <taxon>Candidatus Pelethenecus</taxon>
    </lineage>
</organism>
<evidence type="ECO:0000259" key="5">
    <source>
        <dbReference type="PROSITE" id="PS51194"/>
    </source>
</evidence>
<dbReference type="SUPFAM" id="SSF46600">
    <property type="entry name" value="C-terminal UvrC-binding domain of UvrB"/>
    <property type="match status" value="1"/>
</dbReference>
<feature type="non-terminal residue" evidence="6">
    <location>
        <position position="1"/>
    </location>
</feature>
<reference evidence="6" key="1">
    <citation type="submission" date="2020-10" db="EMBL/GenBank/DDBJ databases">
        <authorList>
            <person name="Gilroy R."/>
        </authorList>
    </citation>
    <scope>NUCLEOTIDE SEQUENCE</scope>
    <source>
        <strain evidence="6">ChiW17-6978</strain>
    </source>
</reference>
<proteinExistence type="inferred from homology"/>
<dbReference type="EMBL" id="DVLF01000123">
    <property type="protein sequence ID" value="HIT50192.1"/>
    <property type="molecule type" value="Genomic_DNA"/>
</dbReference>
<feature type="domain" description="Helicase C-terminal" evidence="5">
    <location>
        <begin position="1"/>
        <end position="80"/>
    </location>
</feature>
<evidence type="ECO:0000313" key="7">
    <source>
        <dbReference type="Proteomes" id="UP000886758"/>
    </source>
</evidence>
<evidence type="ECO:0000313" key="6">
    <source>
        <dbReference type="EMBL" id="HIT50192.1"/>
    </source>
</evidence>
<dbReference type="InterPro" id="IPR001650">
    <property type="entry name" value="Helicase_C-like"/>
</dbReference>
<dbReference type="AlphaFoldDB" id="A0A9D1KJ62"/>
<evidence type="ECO:0000256" key="2">
    <source>
        <dbReference type="ARBA" id="ARBA00026033"/>
    </source>
</evidence>
<name>A0A9D1KJ62_9MOLU</name>
<dbReference type="GO" id="GO:0016887">
    <property type="term" value="F:ATP hydrolysis activity"/>
    <property type="evidence" value="ECO:0007669"/>
    <property type="project" value="InterPro"/>
</dbReference>
<dbReference type="GO" id="GO:0005524">
    <property type="term" value="F:ATP binding"/>
    <property type="evidence" value="ECO:0007669"/>
    <property type="project" value="InterPro"/>
</dbReference>